<evidence type="ECO:0000313" key="3">
    <source>
        <dbReference type="Proteomes" id="UP000239434"/>
    </source>
</evidence>
<dbReference type="Proteomes" id="UP000239434">
    <property type="component" value="Unassembled WGS sequence"/>
</dbReference>
<dbReference type="AlphaFoldDB" id="A0A2S9IKN3"/>
<reference evidence="2 3" key="1">
    <citation type="submission" date="2018-02" db="EMBL/GenBank/DDBJ databases">
        <title>The draft genome of Phyllobacterium sp. 1N-3.</title>
        <authorList>
            <person name="Liu L."/>
            <person name="Li L."/>
            <person name="Zhang X."/>
            <person name="Wang T."/>
            <person name="Liang L."/>
        </authorList>
    </citation>
    <scope>NUCLEOTIDE SEQUENCE [LARGE SCALE GENOMIC DNA]</scope>
    <source>
        <strain evidence="2 3">1N-3</strain>
    </source>
</reference>
<gene>
    <name evidence="2" type="ORF">C5748_23580</name>
</gene>
<protein>
    <submittedName>
        <fullName evidence="2">Uncharacterized protein</fullName>
    </submittedName>
</protein>
<organism evidence="2 3">
    <name type="scientific">Phyllobacterium phragmitis</name>
    <dbReference type="NCBI Taxonomy" id="2670329"/>
    <lineage>
        <taxon>Bacteria</taxon>
        <taxon>Pseudomonadati</taxon>
        <taxon>Pseudomonadota</taxon>
        <taxon>Alphaproteobacteria</taxon>
        <taxon>Hyphomicrobiales</taxon>
        <taxon>Phyllobacteriaceae</taxon>
        <taxon>Phyllobacterium</taxon>
    </lineage>
</organism>
<name>A0A2S9IKN3_9HYPH</name>
<sequence length="67" mass="7761">MAGVDREWLLQELLELDRRMDSLVHSVHDLVATAKETNRQLAEGREHIEKQKKSLSAKSKARFEPHP</sequence>
<comment type="caution">
    <text evidence="2">The sequence shown here is derived from an EMBL/GenBank/DDBJ whole genome shotgun (WGS) entry which is preliminary data.</text>
</comment>
<proteinExistence type="predicted"/>
<accession>A0A2S9IKN3</accession>
<dbReference type="EMBL" id="PVBR01000025">
    <property type="protein sequence ID" value="PRD41093.1"/>
    <property type="molecule type" value="Genomic_DNA"/>
</dbReference>
<keyword evidence="3" id="KW-1185">Reference proteome</keyword>
<evidence type="ECO:0000256" key="1">
    <source>
        <dbReference type="SAM" id="MobiDB-lite"/>
    </source>
</evidence>
<feature type="compositionally biased region" description="Basic and acidic residues" evidence="1">
    <location>
        <begin position="38"/>
        <end position="52"/>
    </location>
</feature>
<dbReference type="RefSeq" id="WP_105744911.1">
    <property type="nucleotide sequence ID" value="NZ_PVBR01000025.1"/>
</dbReference>
<feature type="region of interest" description="Disordered" evidence="1">
    <location>
        <begin position="38"/>
        <end position="67"/>
    </location>
</feature>
<evidence type="ECO:0000313" key="2">
    <source>
        <dbReference type="EMBL" id="PRD41093.1"/>
    </source>
</evidence>